<evidence type="ECO:0000313" key="1">
    <source>
        <dbReference type="EMBL" id="CAG7837023.1"/>
    </source>
</evidence>
<accession>A0A8J2LS14</accession>
<gene>
    <name evidence="1" type="ORF">AFUS01_LOCUS46199</name>
</gene>
<dbReference type="EMBL" id="CAJVCH010571249">
    <property type="protein sequence ID" value="CAG7837023.1"/>
    <property type="molecule type" value="Genomic_DNA"/>
</dbReference>
<proteinExistence type="predicted"/>
<evidence type="ECO:0000313" key="2">
    <source>
        <dbReference type="Proteomes" id="UP000708208"/>
    </source>
</evidence>
<sequence>TKYVSKVRAEFADVRLKNYSVRYSDICVVIKYLTGDCRRIEGFCRK</sequence>
<keyword evidence="2" id="KW-1185">Reference proteome</keyword>
<protein>
    <submittedName>
        <fullName evidence="1">Uncharacterized protein</fullName>
    </submittedName>
</protein>
<name>A0A8J2LS14_9HEXA</name>
<feature type="non-terminal residue" evidence="1">
    <location>
        <position position="1"/>
    </location>
</feature>
<comment type="caution">
    <text evidence="1">The sequence shown here is derived from an EMBL/GenBank/DDBJ whole genome shotgun (WGS) entry which is preliminary data.</text>
</comment>
<reference evidence="1" key="1">
    <citation type="submission" date="2021-06" db="EMBL/GenBank/DDBJ databases">
        <authorList>
            <person name="Hodson N. C."/>
            <person name="Mongue J. A."/>
            <person name="Jaron S. K."/>
        </authorList>
    </citation>
    <scope>NUCLEOTIDE SEQUENCE</scope>
</reference>
<dbReference type="AlphaFoldDB" id="A0A8J2LS14"/>
<dbReference type="Proteomes" id="UP000708208">
    <property type="component" value="Unassembled WGS sequence"/>
</dbReference>
<organism evidence="1 2">
    <name type="scientific">Allacma fusca</name>
    <dbReference type="NCBI Taxonomy" id="39272"/>
    <lineage>
        <taxon>Eukaryota</taxon>
        <taxon>Metazoa</taxon>
        <taxon>Ecdysozoa</taxon>
        <taxon>Arthropoda</taxon>
        <taxon>Hexapoda</taxon>
        <taxon>Collembola</taxon>
        <taxon>Symphypleona</taxon>
        <taxon>Sminthuridae</taxon>
        <taxon>Allacma</taxon>
    </lineage>
</organism>